<dbReference type="InterPro" id="IPR046342">
    <property type="entry name" value="CBS_dom_sf"/>
</dbReference>
<accession>A0A415KB34</accession>
<dbReference type="SUPFAM" id="SSF54631">
    <property type="entry name" value="CBS-domain pair"/>
    <property type="match status" value="1"/>
</dbReference>
<dbReference type="InterPro" id="IPR000644">
    <property type="entry name" value="CBS_dom"/>
</dbReference>
<dbReference type="Pfam" id="PF00571">
    <property type="entry name" value="CBS"/>
    <property type="match status" value="1"/>
</dbReference>
<proteinExistence type="predicted"/>
<dbReference type="EMBL" id="QROO01000035">
    <property type="protein sequence ID" value="RHL33512.1"/>
    <property type="molecule type" value="Genomic_DNA"/>
</dbReference>
<sequence length="351" mass="40410">MNLENIQDRIVQVDTSLIACLKKMDDKHVKLLFVFEHECFLGILTIGDIQRAIIRNIDLLSPVKAHLEKNKQYACVGDSLEQIKAKVLSLRAECMPVIDEEGNLVAVHFWEDFFGFKEREDRQSINLPVVIMAGGKGTRLKPLTNIYPKPLIPIGEKTIVESIMDKFVSYDCHNFYLSVNYKADVIKNYFSFVANPNYELNYFQEDKPMGTAGSLRMLKNKICSTFFVSNCDILINEDYALILDYHRQNHNELTVVASLMTYSIPYGTIITGENGLLRKIEEKPSLTFKINTGFYILEPSLLNDIPDDFFHITHLIDKLTNEGRRVGVYPISQNDWTDMGDWKEYLKMIKL</sequence>
<reference evidence="3 4" key="1">
    <citation type="submission" date="2018-08" db="EMBL/GenBank/DDBJ databases">
        <title>A genome reference for cultivated species of the human gut microbiota.</title>
        <authorList>
            <person name="Zou Y."/>
            <person name="Xue W."/>
            <person name="Luo G."/>
        </authorList>
    </citation>
    <scope>NUCLEOTIDE SEQUENCE [LARGE SCALE GENOMIC DNA]</scope>
    <source>
        <strain evidence="3 4">AF38-2</strain>
    </source>
</reference>
<dbReference type="Proteomes" id="UP000284495">
    <property type="component" value="Unassembled WGS sequence"/>
</dbReference>
<dbReference type="RefSeq" id="WP_118219994.1">
    <property type="nucleotide sequence ID" value="NZ_JAQEAW010000032.1"/>
</dbReference>
<dbReference type="SUPFAM" id="SSF53448">
    <property type="entry name" value="Nucleotide-diphospho-sugar transferases"/>
    <property type="match status" value="1"/>
</dbReference>
<dbReference type="PANTHER" id="PTHR22572">
    <property type="entry name" value="SUGAR-1-PHOSPHATE GUANYL TRANSFERASE"/>
    <property type="match status" value="1"/>
</dbReference>
<name>A0A415KB34_9BACE</name>
<organism evidence="3 4">
    <name type="scientific">Bacteroides xylanisolvens</name>
    <dbReference type="NCBI Taxonomy" id="371601"/>
    <lineage>
        <taxon>Bacteria</taxon>
        <taxon>Pseudomonadati</taxon>
        <taxon>Bacteroidota</taxon>
        <taxon>Bacteroidia</taxon>
        <taxon>Bacteroidales</taxon>
        <taxon>Bacteroidaceae</taxon>
        <taxon>Bacteroides</taxon>
    </lineage>
</organism>
<evidence type="ECO:0000259" key="1">
    <source>
        <dbReference type="Pfam" id="PF00483"/>
    </source>
</evidence>
<dbReference type="InterPro" id="IPR050486">
    <property type="entry name" value="Mannose-1P_guanyltransferase"/>
</dbReference>
<dbReference type="Gene3D" id="3.90.550.10">
    <property type="entry name" value="Spore Coat Polysaccharide Biosynthesis Protein SpsA, Chain A"/>
    <property type="match status" value="1"/>
</dbReference>
<protein>
    <submittedName>
        <fullName evidence="3">Mannose-1-phosphate guanylyltransferase</fullName>
    </submittedName>
</protein>
<evidence type="ECO:0000259" key="2">
    <source>
        <dbReference type="Pfam" id="PF00571"/>
    </source>
</evidence>
<comment type="caution">
    <text evidence="3">The sequence shown here is derived from an EMBL/GenBank/DDBJ whole genome shotgun (WGS) entry which is preliminary data.</text>
</comment>
<evidence type="ECO:0000313" key="3">
    <source>
        <dbReference type="EMBL" id="RHL33512.1"/>
    </source>
</evidence>
<dbReference type="GO" id="GO:0016779">
    <property type="term" value="F:nucleotidyltransferase activity"/>
    <property type="evidence" value="ECO:0007669"/>
    <property type="project" value="UniProtKB-KW"/>
</dbReference>
<evidence type="ECO:0000313" key="4">
    <source>
        <dbReference type="Proteomes" id="UP000284495"/>
    </source>
</evidence>
<keyword evidence="3" id="KW-0808">Transferase</keyword>
<dbReference type="InterPro" id="IPR029044">
    <property type="entry name" value="Nucleotide-diphossugar_trans"/>
</dbReference>
<dbReference type="AlphaFoldDB" id="A0A415KB34"/>
<keyword evidence="3" id="KW-0548">Nucleotidyltransferase</keyword>
<dbReference type="CDD" id="cd06426">
    <property type="entry name" value="NTP_transferase_like_2"/>
    <property type="match status" value="1"/>
</dbReference>
<gene>
    <name evidence="3" type="ORF">DW027_21665</name>
</gene>
<dbReference type="Gene3D" id="3.10.580.10">
    <property type="entry name" value="CBS-domain"/>
    <property type="match status" value="1"/>
</dbReference>
<dbReference type="InterPro" id="IPR005835">
    <property type="entry name" value="NTP_transferase_dom"/>
</dbReference>
<feature type="domain" description="CBS" evidence="2">
    <location>
        <begin position="11"/>
        <end position="54"/>
    </location>
</feature>
<feature type="domain" description="Nucleotidyl transferase" evidence="1">
    <location>
        <begin position="130"/>
        <end position="348"/>
    </location>
</feature>
<dbReference type="Pfam" id="PF00483">
    <property type="entry name" value="NTP_transferase"/>
    <property type="match status" value="1"/>
</dbReference>